<keyword evidence="4" id="KW-1185">Reference proteome</keyword>
<keyword evidence="2" id="KW-0862">Zinc</keyword>
<dbReference type="Proteomes" id="UP001152795">
    <property type="component" value="Unassembled WGS sequence"/>
</dbReference>
<gene>
    <name evidence="3" type="ORF">PACLA_8A023419</name>
</gene>
<dbReference type="Gene3D" id="3.30.40.10">
    <property type="entry name" value="Zinc/RING finger domain, C3HC4 (zinc finger)"/>
    <property type="match status" value="2"/>
</dbReference>
<comment type="caution">
    <text evidence="3">The sequence shown here is derived from an EMBL/GenBank/DDBJ whole genome shotgun (WGS) entry which is preliminary data.</text>
</comment>
<dbReference type="SUPFAM" id="SSF49599">
    <property type="entry name" value="TRAF domain-like"/>
    <property type="match status" value="1"/>
</dbReference>
<dbReference type="AlphaFoldDB" id="A0A7D9KB00"/>
<dbReference type="GO" id="GO:0008270">
    <property type="term" value="F:zinc ion binding"/>
    <property type="evidence" value="ECO:0007669"/>
    <property type="project" value="UniProtKB-KW"/>
</dbReference>
<dbReference type="SUPFAM" id="SSF57850">
    <property type="entry name" value="RING/U-box"/>
    <property type="match status" value="1"/>
</dbReference>
<dbReference type="EMBL" id="CACRXK020033243">
    <property type="protein sequence ID" value="CAB4043815.1"/>
    <property type="molecule type" value="Genomic_DNA"/>
</dbReference>
<accession>A0A7D9KB00</accession>
<protein>
    <submittedName>
        <fullName evidence="3">E3 ubiquitin- ligase NRDP1</fullName>
    </submittedName>
</protein>
<dbReference type="GO" id="GO:0016874">
    <property type="term" value="F:ligase activity"/>
    <property type="evidence" value="ECO:0007669"/>
    <property type="project" value="UniProtKB-KW"/>
</dbReference>
<evidence type="ECO:0000256" key="1">
    <source>
        <dbReference type="ARBA" id="ARBA00022771"/>
    </source>
</evidence>
<organism evidence="3 4">
    <name type="scientific">Paramuricea clavata</name>
    <name type="common">Red gorgonian</name>
    <name type="synonym">Violescent sea-whip</name>
    <dbReference type="NCBI Taxonomy" id="317549"/>
    <lineage>
        <taxon>Eukaryota</taxon>
        <taxon>Metazoa</taxon>
        <taxon>Cnidaria</taxon>
        <taxon>Anthozoa</taxon>
        <taxon>Octocorallia</taxon>
        <taxon>Malacalcyonacea</taxon>
        <taxon>Plexauridae</taxon>
        <taxon>Paramuricea</taxon>
    </lineage>
</organism>
<dbReference type="Pfam" id="PF13923">
    <property type="entry name" value="zf-C3HC4_2"/>
    <property type="match status" value="1"/>
</dbReference>
<sequence>MAGLMEASQGSEIWLGQGFEDSRFELRDPISPSFHCPICMNVLNDPVMCRNNQHYFCRACISKHLTNTHNCPTCQDELTEDTLVQASRIVLEFLSELRIRCDFFNRGCRDVMKLSDLERHVSMCGFAAVKCSNKGCEVLINRQDKLHHEAEVCEF</sequence>
<reference evidence="3" key="1">
    <citation type="submission" date="2020-04" db="EMBL/GenBank/DDBJ databases">
        <authorList>
            <person name="Alioto T."/>
            <person name="Alioto T."/>
            <person name="Gomez Garrido J."/>
        </authorList>
    </citation>
    <scope>NUCLEOTIDE SEQUENCE</scope>
    <source>
        <strain evidence="3">A484AB</strain>
    </source>
</reference>
<keyword evidence="1" id="KW-0479">Metal-binding</keyword>
<name>A0A7D9KB00_PARCT</name>
<proteinExistence type="predicted"/>
<dbReference type="PANTHER" id="PTHR10131">
    <property type="entry name" value="TNF RECEPTOR ASSOCIATED FACTOR"/>
    <property type="match status" value="1"/>
</dbReference>
<dbReference type="InterPro" id="IPR001841">
    <property type="entry name" value="Znf_RING"/>
</dbReference>
<dbReference type="PANTHER" id="PTHR10131:SF94">
    <property type="entry name" value="TNF RECEPTOR-ASSOCIATED FACTOR 4"/>
    <property type="match status" value="1"/>
</dbReference>
<evidence type="ECO:0000313" key="3">
    <source>
        <dbReference type="EMBL" id="CAB4043815.1"/>
    </source>
</evidence>
<dbReference type="InterPro" id="IPR013083">
    <property type="entry name" value="Znf_RING/FYVE/PHD"/>
</dbReference>
<feature type="non-terminal residue" evidence="3">
    <location>
        <position position="155"/>
    </location>
</feature>
<dbReference type="PROSITE" id="PS50089">
    <property type="entry name" value="ZF_RING_2"/>
    <property type="match status" value="1"/>
</dbReference>
<keyword evidence="3" id="KW-0436">Ligase</keyword>
<dbReference type="OrthoDB" id="5989761at2759"/>
<evidence type="ECO:0000256" key="2">
    <source>
        <dbReference type="ARBA" id="ARBA00022833"/>
    </source>
</evidence>
<evidence type="ECO:0000313" key="4">
    <source>
        <dbReference type="Proteomes" id="UP001152795"/>
    </source>
</evidence>
<dbReference type="SMART" id="SM00184">
    <property type="entry name" value="RING"/>
    <property type="match status" value="1"/>
</dbReference>
<keyword evidence="1" id="KW-0863">Zinc-finger</keyword>